<feature type="domain" description="HTH cro/C1-type" evidence="2">
    <location>
        <begin position="9"/>
        <end position="63"/>
    </location>
</feature>
<evidence type="ECO:0000256" key="1">
    <source>
        <dbReference type="SAM" id="Coils"/>
    </source>
</evidence>
<protein>
    <submittedName>
        <fullName evidence="3">Helix-turn-helix transcriptional regulator</fullName>
    </submittedName>
</protein>
<comment type="caution">
    <text evidence="3">The sequence shown here is derived from an EMBL/GenBank/DDBJ whole genome shotgun (WGS) entry which is preliminary data.</text>
</comment>
<sequence length="369" mass="43535">MNDYRGLLIKKQRKELDISLEALSHGVCSPSYLSKIENNILVANDDIYNLLFKKLGISTMDTIKEEKIKQMLDLFFKYYMSSDSKIFKVMDELLEYKDEVLSSCLFIQYQLFLLYASEMNSQINISLAEVEAYYSYMDDSQREYFNLFRLSSGNMELSDNEEWIFIRRLKAKANLYAYQKNTFAAYDLYKTCLNYAIELGNKKLIAEILCSLGWLCLDIDLNQAEKYYTSAAQYDSQYKMLAFFNLGATMIQHKDCMEKGNQYLKKGLKSCTDDFFAVNFAVKYKEALFVYAILKENIHDAKRLIKELDDSKYIDVFSMMLNEDYQLNVDYRNRLKELKNDSSLFKFLFIKNCEYLHKYKEICVANNFI</sequence>
<reference evidence="3 4" key="1">
    <citation type="submission" date="2020-08" db="EMBL/GenBank/DDBJ databases">
        <authorList>
            <person name="Liu C."/>
            <person name="Sun Q."/>
        </authorList>
    </citation>
    <scope>NUCLEOTIDE SEQUENCE [LARGE SCALE GENOMIC DNA]</scope>
    <source>
        <strain evidence="3 4">L34</strain>
    </source>
</reference>
<dbReference type="SMART" id="SM00530">
    <property type="entry name" value="HTH_XRE"/>
    <property type="match status" value="1"/>
</dbReference>
<keyword evidence="4" id="KW-1185">Reference proteome</keyword>
<dbReference type="EMBL" id="JACRWH010000052">
    <property type="protein sequence ID" value="MBC6013029.1"/>
    <property type="molecule type" value="Genomic_DNA"/>
</dbReference>
<keyword evidence="1" id="KW-0175">Coiled coil</keyword>
<dbReference type="SUPFAM" id="SSF47413">
    <property type="entry name" value="lambda repressor-like DNA-binding domains"/>
    <property type="match status" value="1"/>
</dbReference>
<dbReference type="Pfam" id="PF01381">
    <property type="entry name" value="HTH_3"/>
    <property type="match status" value="1"/>
</dbReference>
<dbReference type="Proteomes" id="UP000649075">
    <property type="component" value="Unassembled WGS sequence"/>
</dbReference>
<evidence type="ECO:0000259" key="2">
    <source>
        <dbReference type="PROSITE" id="PS50943"/>
    </source>
</evidence>
<accession>A0ABR7KKH5</accession>
<evidence type="ECO:0000313" key="4">
    <source>
        <dbReference type="Proteomes" id="UP000649075"/>
    </source>
</evidence>
<dbReference type="SUPFAM" id="SSF48452">
    <property type="entry name" value="TPR-like"/>
    <property type="match status" value="1"/>
</dbReference>
<organism evidence="3 4">
    <name type="scientific">Holdemanella hominis</name>
    <dbReference type="NCBI Taxonomy" id="2764327"/>
    <lineage>
        <taxon>Bacteria</taxon>
        <taxon>Bacillati</taxon>
        <taxon>Bacillota</taxon>
        <taxon>Erysipelotrichia</taxon>
        <taxon>Erysipelotrichales</taxon>
        <taxon>Erysipelotrichaceae</taxon>
        <taxon>Holdemanella</taxon>
    </lineage>
</organism>
<proteinExistence type="predicted"/>
<dbReference type="Gene3D" id="1.25.40.10">
    <property type="entry name" value="Tetratricopeptide repeat domain"/>
    <property type="match status" value="1"/>
</dbReference>
<dbReference type="CDD" id="cd00093">
    <property type="entry name" value="HTH_XRE"/>
    <property type="match status" value="1"/>
</dbReference>
<gene>
    <name evidence="3" type="ORF">H8911_09965</name>
</gene>
<dbReference type="InterPro" id="IPR011990">
    <property type="entry name" value="TPR-like_helical_dom_sf"/>
</dbReference>
<dbReference type="RefSeq" id="WP_186999550.1">
    <property type="nucleotide sequence ID" value="NZ_JACRWH010000052.1"/>
</dbReference>
<evidence type="ECO:0000313" key="3">
    <source>
        <dbReference type="EMBL" id="MBC6013029.1"/>
    </source>
</evidence>
<name>A0ABR7KKH5_9FIRM</name>
<dbReference type="InterPro" id="IPR001387">
    <property type="entry name" value="Cro/C1-type_HTH"/>
</dbReference>
<dbReference type="InterPro" id="IPR010982">
    <property type="entry name" value="Lambda_DNA-bd_dom_sf"/>
</dbReference>
<feature type="coiled-coil region" evidence="1">
    <location>
        <begin position="291"/>
        <end position="341"/>
    </location>
</feature>
<dbReference type="PROSITE" id="PS50943">
    <property type="entry name" value="HTH_CROC1"/>
    <property type="match status" value="1"/>
</dbReference>